<keyword evidence="2" id="KW-0812">Transmembrane</keyword>
<organism evidence="3 4">
    <name type="scientific">Alteromonas australica</name>
    <dbReference type="NCBI Taxonomy" id="589873"/>
    <lineage>
        <taxon>Bacteria</taxon>
        <taxon>Pseudomonadati</taxon>
        <taxon>Pseudomonadota</taxon>
        <taxon>Gammaproteobacteria</taxon>
        <taxon>Alteromonadales</taxon>
        <taxon>Alteromonadaceae</taxon>
        <taxon>Alteromonas/Salinimonas group</taxon>
        <taxon>Alteromonas</taxon>
    </lineage>
</organism>
<accession>A0A075NSP9</accession>
<evidence type="ECO:0000256" key="1">
    <source>
        <dbReference type="SAM" id="MobiDB-lite"/>
    </source>
</evidence>
<reference evidence="3 4" key="1">
    <citation type="submission" date="2014-06" db="EMBL/GenBank/DDBJ databases">
        <title>Genomes of Alteromonas australica, a world apart.</title>
        <authorList>
            <person name="Gonzaga A."/>
            <person name="Lopez-Perez M."/>
            <person name="Rodriguez-Valera F."/>
        </authorList>
    </citation>
    <scope>NUCLEOTIDE SEQUENCE [LARGE SCALE GENOMIC DNA]</scope>
    <source>
        <strain evidence="3 4">H 17</strain>
    </source>
</reference>
<feature type="region of interest" description="Disordered" evidence="1">
    <location>
        <begin position="77"/>
        <end position="163"/>
    </location>
</feature>
<feature type="region of interest" description="Disordered" evidence="1">
    <location>
        <begin position="186"/>
        <end position="224"/>
    </location>
</feature>
<keyword evidence="2" id="KW-1133">Transmembrane helix</keyword>
<evidence type="ECO:0000256" key="2">
    <source>
        <dbReference type="SAM" id="Phobius"/>
    </source>
</evidence>
<keyword evidence="4" id="KW-1185">Reference proteome</keyword>
<dbReference type="eggNOG" id="ENOG5033EWV">
    <property type="taxonomic scope" value="Bacteria"/>
</dbReference>
<dbReference type="KEGG" id="aal:EP13_02090"/>
<feature type="compositionally biased region" description="Basic and acidic residues" evidence="1">
    <location>
        <begin position="186"/>
        <end position="220"/>
    </location>
</feature>
<feature type="transmembrane region" description="Helical" evidence="2">
    <location>
        <begin position="26"/>
        <end position="48"/>
    </location>
</feature>
<name>A0A075NSP9_9ALTE</name>
<dbReference type="RefSeq" id="WP_044055751.1">
    <property type="nucleotide sequence ID" value="NZ_CBCSKJ010000006.1"/>
</dbReference>
<proteinExistence type="predicted"/>
<dbReference type="Proteomes" id="UP000056090">
    <property type="component" value="Chromosome"/>
</dbReference>
<protein>
    <submittedName>
        <fullName evidence="3">Uncharacterized protein</fullName>
    </submittedName>
</protein>
<sequence>MTAITHFIQDTPAHIYVPKRKPWGRALVVSGLLHAMVVLVIILAHPHIIETRETVLKPTIKAQLYFPLVKAPTKVEPPAPTIEDAPEMPPVSARHTPVTPNKTADTLPAHIEDESAPASQEKAAEPPETLPLNEAKKPVSTDTMTQNAEQPSKPSVSAQNQRAGKLNLSPRVGALDYLSSQHEQAIEEESRRAAKEFREKKNSPDIVDTRKGKEDRSYHERPKKRINCSSTMNKSFAIVATWTGGTLECTNTGEHDKFIEARINKEKVN</sequence>
<feature type="compositionally biased region" description="Polar residues" evidence="1">
    <location>
        <begin position="140"/>
        <end position="162"/>
    </location>
</feature>
<evidence type="ECO:0000313" key="3">
    <source>
        <dbReference type="EMBL" id="AIF97579.1"/>
    </source>
</evidence>
<evidence type="ECO:0000313" key="4">
    <source>
        <dbReference type="Proteomes" id="UP000056090"/>
    </source>
</evidence>
<gene>
    <name evidence="3" type="ORF">EP13_02090</name>
</gene>
<keyword evidence="2" id="KW-0472">Membrane</keyword>
<dbReference type="AlphaFoldDB" id="A0A075NSP9"/>
<dbReference type="EMBL" id="CP008849">
    <property type="protein sequence ID" value="AIF97579.1"/>
    <property type="molecule type" value="Genomic_DNA"/>
</dbReference>
<dbReference type="GeneID" id="78253734"/>